<protein>
    <submittedName>
        <fullName evidence="3">Glycosyltransferase</fullName>
    </submittedName>
</protein>
<reference evidence="2 5" key="2">
    <citation type="submission" date="2020-08" db="EMBL/GenBank/DDBJ databases">
        <title>Genome public.</title>
        <authorList>
            <person name="Liu C."/>
            <person name="Sun Q."/>
        </authorList>
    </citation>
    <scope>NUCLEOTIDE SEQUENCE [LARGE SCALE GENOMIC DNA]</scope>
    <source>
        <strain evidence="2 5">426_9</strain>
    </source>
</reference>
<evidence type="ECO:0000313" key="2">
    <source>
        <dbReference type="EMBL" id="MBC8602222.1"/>
    </source>
</evidence>
<evidence type="ECO:0000313" key="5">
    <source>
        <dbReference type="Proteomes" id="UP000629596"/>
    </source>
</evidence>
<dbReference type="GO" id="GO:0016740">
    <property type="term" value="F:transferase activity"/>
    <property type="evidence" value="ECO:0007669"/>
    <property type="project" value="UniProtKB-KW"/>
</dbReference>
<sequence length="351" mass="40566">MEKKKSILFCIDSLEGGGAEHLLIEILKRFDYELYNVSLLILFDRGIYRNDIPQQVTWLAGLKDKNHPLRRKQYDVEIAFLEGVAVKYVAYRKSNALKIAWIHTDLYKLHWCKQFYRNKEEEKRCFNTMHKLVFVSMYTKKQFGKLYPDIQSEQHVLPNLIDRNFICRQAEVDVPIKEKLVVCCVGRLNPEKGYMLLLQVVDRLVLEGLDFQVWILGEGYLRESLLQYIGEHRLEHYVSLKGFLKNPYPYIKAADIFVSTSQVEGAPLVLCEALCLQRPVLATRSGGADEILEGGKYGVLADWDQESIYVELKQLILNCSLRNELSVLAGIKAMSFEPSITMSQLYKILVS</sequence>
<dbReference type="CDD" id="cd03811">
    <property type="entry name" value="GT4_GT28_WabH-like"/>
    <property type="match status" value="1"/>
</dbReference>
<evidence type="ECO:0000259" key="1">
    <source>
        <dbReference type="Pfam" id="PF00534"/>
    </source>
</evidence>
<name>A0A3D8HDK9_9BACT</name>
<comment type="caution">
    <text evidence="3">The sequence shown here is derived from an EMBL/GenBank/DDBJ whole genome shotgun (WGS) entry which is preliminary data.</text>
</comment>
<dbReference type="InterPro" id="IPR001296">
    <property type="entry name" value="Glyco_trans_1"/>
</dbReference>
<keyword evidence="3" id="KW-0808">Transferase</keyword>
<dbReference type="PANTHER" id="PTHR12526:SF630">
    <property type="entry name" value="GLYCOSYLTRANSFERASE"/>
    <property type="match status" value="1"/>
</dbReference>
<feature type="domain" description="Glycosyl transferase family 1" evidence="1">
    <location>
        <begin position="177"/>
        <end position="325"/>
    </location>
</feature>
<dbReference type="SUPFAM" id="SSF53756">
    <property type="entry name" value="UDP-Glycosyltransferase/glycogen phosphorylase"/>
    <property type="match status" value="1"/>
</dbReference>
<dbReference type="AlphaFoldDB" id="A0A3D8HDK9"/>
<proteinExistence type="predicted"/>
<dbReference type="Pfam" id="PF00534">
    <property type="entry name" value="Glycos_transf_1"/>
    <property type="match status" value="1"/>
</dbReference>
<dbReference type="PANTHER" id="PTHR12526">
    <property type="entry name" value="GLYCOSYLTRANSFERASE"/>
    <property type="match status" value="1"/>
</dbReference>
<dbReference type="EMBL" id="JACRTI010000024">
    <property type="protein sequence ID" value="MBC8602222.1"/>
    <property type="molecule type" value="Genomic_DNA"/>
</dbReference>
<gene>
    <name evidence="3" type="ORF">DWU89_11190</name>
    <name evidence="2" type="ORF">H8784_10905</name>
</gene>
<reference evidence="3 4" key="1">
    <citation type="submission" date="2018-07" db="EMBL/GenBank/DDBJ databases">
        <title>Parabacteroides acidifaciens nov. sp., isolated from human feces.</title>
        <authorList>
            <person name="Wang Y.J."/>
        </authorList>
    </citation>
    <scope>NUCLEOTIDE SEQUENCE [LARGE SCALE GENOMIC DNA]</scope>
    <source>
        <strain evidence="3 4">426-9</strain>
    </source>
</reference>
<organism evidence="3 4">
    <name type="scientific">Parabacteroides acidifaciens</name>
    <dbReference type="NCBI Taxonomy" id="2290935"/>
    <lineage>
        <taxon>Bacteria</taxon>
        <taxon>Pseudomonadati</taxon>
        <taxon>Bacteroidota</taxon>
        <taxon>Bacteroidia</taxon>
        <taxon>Bacteroidales</taxon>
        <taxon>Tannerellaceae</taxon>
        <taxon>Parabacteroides</taxon>
    </lineage>
</organism>
<keyword evidence="5" id="KW-1185">Reference proteome</keyword>
<dbReference type="EMBL" id="QREV01000024">
    <property type="protein sequence ID" value="RDU49036.1"/>
    <property type="molecule type" value="Genomic_DNA"/>
</dbReference>
<dbReference type="RefSeq" id="WP_115499731.1">
    <property type="nucleotide sequence ID" value="NZ_JACRTI010000024.1"/>
</dbReference>
<dbReference type="Proteomes" id="UP000256321">
    <property type="component" value="Unassembled WGS sequence"/>
</dbReference>
<dbReference type="Gene3D" id="3.40.50.2000">
    <property type="entry name" value="Glycogen Phosphorylase B"/>
    <property type="match status" value="2"/>
</dbReference>
<evidence type="ECO:0000313" key="4">
    <source>
        <dbReference type="Proteomes" id="UP000256321"/>
    </source>
</evidence>
<evidence type="ECO:0000313" key="3">
    <source>
        <dbReference type="EMBL" id="RDU49036.1"/>
    </source>
</evidence>
<accession>A0A3D8HDK9</accession>
<dbReference type="Proteomes" id="UP000629596">
    <property type="component" value="Unassembled WGS sequence"/>
</dbReference>